<evidence type="ECO:0000256" key="5">
    <source>
        <dbReference type="SAM" id="SignalP"/>
    </source>
</evidence>
<dbReference type="OrthoDB" id="905812at2"/>
<feature type="signal peptide" evidence="5">
    <location>
        <begin position="1"/>
        <end position="21"/>
    </location>
</feature>
<dbReference type="Gene3D" id="2.60.40.1120">
    <property type="entry name" value="Carboxypeptidase-like, regulatory domain"/>
    <property type="match status" value="1"/>
</dbReference>
<comment type="subcellular location">
    <subcellularLocation>
        <location evidence="1">Cell outer membrane</location>
    </subcellularLocation>
</comment>
<evidence type="ECO:0000256" key="2">
    <source>
        <dbReference type="ARBA" id="ARBA00023136"/>
    </source>
</evidence>
<feature type="domain" description="Outer membrane protein beta-barrel" evidence="6">
    <location>
        <begin position="382"/>
        <end position="783"/>
    </location>
</feature>
<dbReference type="Gene3D" id="2.40.170.20">
    <property type="entry name" value="TonB-dependent receptor, beta-barrel domain"/>
    <property type="match status" value="1"/>
</dbReference>
<dbReference type="Pfam" id="PF14905">
    <property type="entry name" value="OMP_b-brl_3"/>
    <property type="match status" value="1"/>
</dbReference>
<dbReference type="AlphaFoldDB" id="A0A1H7QPB4"/>
<dbReference type="PANTHER" id="PTHR40980">
    <property type="entry name" value="PLUG DOMAIN-CONTAINING PROTEIN"/>
    <property type="match status" value="1"/>
</dbReference>
<evidence type="ECO:0000313" key="8">
    <source>
        <dbReference type="Proteomes" id="UP000198984"/>
    </source>
</evidence>
<evidence type="ECO:0000256" key="4">
    <source>
        <dbReference type="SAM" id="MobiDB-lite"/>
    </source>
</evidence>
<reference evidence="7 8" key="1">
    <citation type="submission" date="2016-10" db="EMBL/GenBank/DDBJ databases">
        <authorList>
            <person name="de Groot N.N."/>
        </authorList>
    </citation>
    <scope>NUCLEOTIDE SEQUENCE [LARGE SCALE GENOMIC DNA]</scope>
    <source>
        <strain evidence="7 8">DSM 21039</strain>
    </source>
</reference>
<accession>A0A1H7QPB4</accession>
<dbReference type="RefSeq" id="WP_089909611.1">
    <property type="nucleotide sequence ID" value="NZ_FOBB01000002.1"/>
</dbReference>
<dbReference type="InterPro" id="IPR041700">
    <property type="entry name" value="OMP_b-brl_3"/>
</dbReference>
<evidence type="ECO:0000313" key="7">
    <source>
        <dbReference type="EMBL" id="SEL49749.1"/>
    </source>
</evidence>
<protein>
    <submittedName>
        <fullName evidence="7">Outer membrane receptor proteins, mostly Fe transport</fullName>
    </submittedName>
</protein>
<dbReference type="GO" id="GO:0009279">
    <property type="term" value="C:cell outer membrane"/>
    <property type="evidence" value="ECO:0007669"/>
    <property type="project" value="UniProtKB-SubCell"/>
</dbReference>
<sequence>MKNGTLTLLTAILSCPLLVHAQKPASLHITGQVADSASRKPIGYATVTLLKAASLQPVLNTLTDEQGRFTISRLSAGRYQLGISSTGYAARILEAFTLDSLHPYYASPPLYLPAAPQQLKAVTVAGQKPLLEVKDDRLVYNVENDLNKDQLTAAEMLRRVPIVTVDPEGNVQLKGSSSFKILLNGKSTAMLAKNPKEALRAFPASVIKSIEVISQPSAKYDAEGAAGIINIITRHTINGYNGNLYANDNSRGFAGAGGSLNARIGQVGVAAYAGASYFRNKGRSEGLRENYLYGNQSTLIQNGNSIFDGTYYFGNLELSYDLDSTSSLSVYGNVNISYNSNNAPQQVKLYDERQKLEQTGSYTSYTNYKSQSYDLGLDYQKRFRQPDQTLSLSLNRNNGNNDQQSDNQQLNVPGGYTGFSNTNDERNTETTLQLDYSQPLPHGQKLETGAKAILRTIESSYQQQGEMSITRDPANPDRNNTFNYRQNVLAAYTTYAFKIKNRVNVLLGARLEHTHINAHFIANDTSLRTDYLNFIPTANITLPLPYMQAVSLSYSRRLQRPWVWNLNPYVNDNDPNNITYGNPGLQPELNHSFGLNYNILFKGIRLLAGMDYTFTHKAMESYVAIDTASGITATTYANIGRRSATGFNLNVSVQPLPRLSLSGNIRIQYTSLQSRNGTGLHNTGWSANSFVNLDYDLGKGFKTEASFYLNSSQPVLQGRTPGYITNSFTLRKSLFHQRAAVNLTLDQPFQKEIAWRNVIHDPSFYRSNTFYYPVRAIRIGFGWKFGQLKESVTRKKGVKNDDVKQQESGSKP</sequence>
<proteinExistence type="predicted"/>
<evidence type="ECO:0000256" key="1">
    <source>
        <dbReference type="ARBA" id="ARBA00004442"/>
    </source>
</evidence>
<evidence type="ECO:0000256" key="3">
    <source>
        <dbReference type="ARBA" id="ARBA00023237"/>
    </source>
</evidence>
<dbReference type="STRING" id="573321.SAMN04488505_102407"/>
<feature type="compositionally biased region" description="Low complexity" evidence="4">
    <location>
        <begin position="391"/>
        <end position="411"/>
    </location>
</feature>
<evidence type="ECO:0000259" key="6">
    <source>
        <dbReference type="Pfam" id="PF14905"/>
    </source>
</evidence>
<dbReference type="EMBL" id="FOBB01000002">
    <property type="protein sequence ID" value="SEL49749.1"/>
    <property type="molecule type" value="Genomic_DNA"/>
</dbReference>
<feature type="region of interest" description="Disordered" evidence="4">
    <location>
        <begin position="391"/>
        <end position="428"/>
    </location>
</feature>
<dbReference type="PROSITE" id="PS51257">
    <property type="entry name" value="PROKAR_LIPOPROTEIN"/>
    <property type="match status" value="1"/>
</dbReference>
<dbReference type="Pfam" id="PF13620">
    <property type="entry name" value="CarboxypepD_reg"/>
    <property type="match status" value="1"/>
</dbReference>
<feature type="chain" id="PRO_5011468465" evidence="5">
    <location>
        <begin position="22"/>
        <end position="812"/>
    </location>
</feature>
<keyword evidence="5" id="KW-0732">Signal</keyword>
<keyword evidence="8" id="KW-1185">Reference proteome</keyword>
<dbReference type="InterPro" id="IPR037066">
    <property type="entry name" value="Plug_dom_sf"/>
</dbReference>
<organism evidence="7 8">
    <name type="scientific">Chitinophaga rupis</name>
    <dbReference type="NCBI Taxonomy" id="573321"/>
    <lineage>
        <taxon>Bacteria</taxon>
        <taxon>Pseudomonadati</taxon>
        <taxon>Bacteroidota</taxon>
        <taxon>Chitinophagia</taxon>
        <taxon>Chitinophagales</taxon>
        <taxon>Chitinophagaceae</taxon>
        <taxon>Chitinophaga</taxon>
    </lineage>
</organism>
<name>A0A1H7QPB4_9BACT</name>
<dbReference type="SUPFAM" id="SSF56935">
    <property type="entry name" value="Porins"/>
    <property type="match status" value="1"/>
</dbReference>
<dbReference type="SUPFAM" id="SSF49464">
    <property type="entry name" value="Carboxypeptidase regulatory domain-like"/>
    <property type="match status" value="1"/>
</dbReference>
<dbReference type="Proteomes" id="UP000198984">
    <property type="component" value="Unassembled WGS sequence"/>
</dbReference>
<keyword evidence="7" id="KW-0675">Receptor</keyword>
<dbReference type="Gene3D" id="2.170.130.10">
    <property type="entry name" value="TonB-dependent receptor, plug domain"/>
    <property type="match status" value="1"/>
</dbReference>
<gene>
    <name evidence="7" type="ORF">SAMN04488505_102407</name>
</gene>
<dbReference type="InterPro" id="IPR008969">
    <property type="entry name" value="CarboxyPept-like_regulatory"/>
</dbReference>
<keyword evidence="3" id="KW-0998">Cell outer membrane</keyword>
<dbReference type="InterPro" id="IPR036942">
    <property type="entry name" value="Beta-barrel_TonB_sf"/>
</dbReference>
<dbReference type="PANTHER" id="PTHR40980:SF4">
    <property type="entry name" value="TONB-DEPENDENT RECEPTOR-LIKE BETA-BARREL DOMAIN-CONTAINING PROTEIN"/>
    <property type="match status" value="1"/>
</dbReference>
<keyword evidence="2" id="KW-0472">Membrane</keyword>